<name>A0ACB6RYC3_9PLEO</name>
<evidence type="ECO:0000313" key="2">
    <source>
        <dbReference type="Proteomes" id="UP000799754"/>
    </source>
</evidence>
<evidence type="ECO:0000313" key="1">
    <source>
        <dbReference type="EMBL" id="KAF2626728.1"/>
    </source>
</evidence>
<proteinExistence type="predicted"/>
<keyword evidence="2" id="KW-1185">Reference proteome</keyword>
<dbReference type="Proteomes" id="UP000799754">
    <property type="component" value="Unassembled WGS sequence"/>
</dbReference>
<dbReference type="EMBL" id="MU006720">
    <property type="protein sequence ID" value="KAF2626728.1"/>
    <property type="molecule type" value="Genomic_DNA"/>
</dbReference>
<protein>
    <submittedName>
        <fullName evidence="1">Uncharacterized protein</fullName>
    </submittedName>
</protein>
<gene>
    <name evidence="1" type="ORF">BU25DRAFT_411690</name>
</gene>
<accession>A0ACB6RYC3</accession>
<comment type="caution">
    <text evidence="1">The sequence shown here is derived from an EMBL/GenBank/DDBJ whole genome shotgun (WGS) entry which is preliminary data.</text>
</comment>
<reference evidence="1" key="1">
    <citation type="journal article" date="2020" name="Stud. Mycol.">
        <title>101 Dothideomycetes genomes: a test case for predicting lifestyles and emergence of pathogens.</title>
        <authorList>
            <person name="Haridas S."/>
            <person name="Albert R."/>
            <person name="Binder M."/>
            <person name="Bloem J."/>
            <person name="Labutti K."/>
            <person name="Salamov A."/>
            <person name="Andreopoulos B."/>
            <person name="Baker S."/>
            <person name="Barry K."/>
            <person name="Bills G."/>
            <person name="Bluhm B."/>
            <person name="Cannon C."/>
            <person name="Castanera R."/>
            <person name="Culley D."/>
            <person name="Daum C."/>
            <person name="Ezra D."/>
            <person name="Gonzalez J."/>
            <person name="Henrissat B."/>
            <person name="Kuo A."/>
            <person name="Liang C."/>
            <person name="Lipzen A."/>
            <person name="Lutzoni F."/>
            <person name="Magnuson J."/>
            <person name="Mondo S."/>
            <person name="Nolan M."/>
            <person name="Ohm R."/>
            <person name="Pangilinan J."/>
            <person name="Park H.-J."/>
            <person name="Ramirez L."/>
            <person name="Alfaro M."/>
            <person name="Sun H."/>
            <person name="Tritt A."/>
            <person name="Yoshinaga Y."/>
            <person name="Zwiers L.-H."/>
            <person name="Turgeon B."/>
            <person name="Goodwin S."/>
            <person name="Spatafora J."/>
            <person name="Crous P."/>
            <person name="Grigoriev I."/>
        </authorList>
    </citation>
    <scope>NUCLEOTIDE SEQUENCE</scope>
    <source>
        <strain evidence="1">CBS 525.71</strain>
    </source>
</reference>
<sequence length="56" mass="6395">MRHPAAPTIIAVLLGFLAFMIIWGKIRGDGHHEGNPHPEDIPRRKEEEEKNHTEDS</sequence>
<organism evidence="1 2">
    <name type="scientific">Macroventuria anomochaeta</name>
    <dbReference type="NCBI Taxonomy" id="301207"/>
    <lineage>
        <taxon>Eukaryota</taxon>
        <taxon>Fungi</taxon>
        <taxon>Dikarya</taxon>
        <taxon>Ascomycota</taxon>
        <taxon>Pezizomycotina</taxon>
        <taxon>Dothideomycetes</taxon>
        <taxon>Pleosporomycetidae</taxon>
        <taxon>Pleosporales</taxon>
        <taxon>Pleosporineae</taxon>
        <taxon>Didymellaceae</taxon>
        <taxon>Macroventuria</taxon>
    </lineage>
</organism>